<organism evidence="1">
    <name type="scientific">marine sediment metagenome</name>
    <dbReference type="NCBI Taxonomy" id="412755"/>
    <lineage>
        <taxon>unclassified sequences</taxon>
        <taxon>metagenomes</taxon>
        <taxon>ecological metagenomes</taxon>
    </lineage>
</organism>
<sequence>MANRPNIKQIRAASPGAVMLERLRKGKDEFRIVRWPGDDSADAVPFALVPLTCDELQEAYAAAYQRFEQLKLPITIYTADDLHSETNMQILLRAMVLLGDDGKPTTEQLFADGEELRKLLRTDVREALAGEYLELQSEVDPDPADMSPDLIEQIDELVKKKDAAALSATSSTTLAAFIIGTAGRSLS</sequence>
<evidence type="ECO:0000313" key="1">
    <source>
        <dbReference type="EMBL" id="KKN53127.1"/>
    </source>
</evidence>
<comment type="caution">
    <text evidence="1">The sequence shown here is derived from an EMBL/GenBank/DDBJ whole genome shotgun (WGS) entry which is preliminary data.</text>
</comment>
<proteinExistence type="predicted"/>
<dbReference type="EMBL" id="LAZR01000987">
    <property type="protein sequence ID" value="KKN53127.1"/>
    <property type="molecule type" value="Genomic_DNA"/>
</dbReference>
<accession>A0A0F9RTA0</accession>
<reference evidence="1" key="1">
    <citation type="journal article" date="2015" name="Nature">
        <title>Complex archaea that bridge the gap between prokaryotes and eukaryotes.</title>
        <authorList>
            <person name="Spang A."/>
            <person name="Saw J.H."/>
            <person name="Jorgensen S.L."/>
            <person name="Zaremba-Niedzwiedzka K."/>
            <person name="Martijn J."/>
            <person name="Lind A.E."/>
            <person name="van Eijk R."/>
            <person name="Schleper C."/>
            <person name="Guy L."/>
            <person name="Ettema T.J."/>
        </authorList>
    </citation>
    <scope>NUCLEOTIDE SEQUENCE</scope>
</reference>
<name>A0A0F9RTA0_9ZZZZ</name>
<gene>
    <name evidence="1" type="ORF">LCGC14_0605550</name>
</gene>
<dbReference type="AlphaFoldDB" id="A0A0F9RTA0"/>
<protein>
    <submittedName>
        <fullName evidence="1">Uncharacterized protein</fullName>
    </submittedName>
</protein>